<evidence type="ECO:0000256" key="2">
    <source>
        <dbReference type="SAM" id="Phobius"/>
    </source>
</evidence>
<proteinExistence type="predicted"/>
<keyword evidence="2" id="KW-0472">Membrane</keyword>
<feature type="compositionally biased region" description="Basic and acidic residues" evidence="1">
    <location>
        <begin position="646"/>
        <end position="698"/>
    </location>
</feature>
<feature type="compositionally biased region" description="Polar residues" evidence="1">
    <location>
        <begin position="486"/>
        <end position="523"/>
    </location>
</feature>
<feature type="transmembrane region" description="Helical" evidence="2">
    <location>
        <begin position="1023"/>
        <end position="1043"/>
    </location>
</feature>
<accession>A0A8S3ZKI8</accession>
<sequence>PTAETSDFTTMSAHTYSDLQEEQLRETDLKLSQLDSVRTVRKSLIPVRSASHSRYMRSLTDSFVRPRGHECDVTERISSATSDVANISTLPTDSRGSGNIKSCLPKATANLHSRVKNKHAALTGQEGRLEKTETLWNALKASRAKMPASTGMFEAHRKNHGTPGTDNLLGSWCKLSSGDSAAEAAKGNFQNAGCSKVEAENTFQAPSDENDWPLQCFYATNKDQNINPSSQWQSTMKCSDGCPSPAPLFNKRKSFTTGFLSRKKPAVEPSTNLKALNIFSSVKPKEFNTKKETQDNEILSVRQRRSLGPRSKSCIPVRKMTPSNEKTPQHSFNQCHGVLKSGTSSGTVVHEGPSTERKSVGKKVIVSQLENPRDTTVEIAIQSKAQEVKTNKPPLPKQRFRSLMSNIKTTISKSSPSRDISVKAPPSARRMQTVSPSSSVSPSQKAPYSKQFPCTIKQPVNSELQTPRCRCRKSADDSGVLRLSGSRFSQESTRLNKSKSTLVASNHNQRQSNQQVNEKNITGKQPVPQAEPELKPHKTNRARNKTMSRPQLQPAGSPDKQPGFIQQRQDKTTQINPGILKQTPKWPQHQQKQSKQYDAGVSPIRQQTKNASGDKKTTPNSDPSHGKNFATHGKKNKRLMSAVEKTTSKKNELNSDMKTESQKLESKSTQDSRPGNKDLFAKSEVVKAAHSHENEKSPVHMSLATSHGPSENSKTSCSRERNLKRSKRSKCGHRCLKGTSNQASLDPGQQCACGCLVAKNSGGQGDNSTQVGSMDTLNTDSNSSNTDGECDKMCPCASPSLGRSQAIQQDPKSSKKVNERESKHRSVVWNKSESEVVIQTSKRKRDKEKPHVLADSKIKVKTDNSLRHSAVGGPEDAHGIPKKPNKHIFSPRKFETAGHVDCDPLSTRMATSHQSGQPQEDRSKQQTSPHRDWSAINSDLDKQPGSPSWDYQPSEVVDQDDDDKKIQADLEETLIKLYQVQNSLHLRVITLQDSIRQLGAGLSLLQQPHKADPERDFQWEGTVYDYLMLLGFMVLQFCIQYVVMIR</sequence>
<feature type="compositionally biased region" description="Polar residues" evidence="1">
    <location>
        <begin position="321"/>
        <end position="331"/>
    </location>
</feature>
<protein>
    <submittedName>
        <fullName evidence="3">Uncharacterized protein</fullName>
    </submittedName>
</protein>
<feature type="compositionally biased region" description="Polar residues" evidence="1">
    <location>
        <begin position="766"/>
        <end position="787"/>
    </location>
</feature>
<feature type="region of interest" description="Disordered" evidence="1">
    <location>
        <begin position="764"/>
        <end position="789"/>
    </location>
</feature>
<comment type="caution">
    <text evidence="3">The sequence shown here is derived from an EMBL/GenBank/DDBJ whole genome shotgun (WGS) entry which is preliminary data.</text>
</comment>
<dbReference type="Proteomes" id="UP000678393">
    <property type="component" value="Unassembled WGS sequence"/>
</dbReference>
<feature type="compositionally biased region" description="Polar residues" evidence="1">
    <location>
        <begin position="1"/>
        <end position="18"/>
    </location>
</feature>
<feature type="region of interest" description="Disordered" evidence="1">
    <location>
        <begin position="578"/>
        <end position="723"/>
    </location>
</feature>
<feature type="compositionally biased region" description="Polar residues" evidence="1">
    <location>
        <begin position="703"/>
        <end position="716"/>
    </location>
</feature>
<evidence type="ECO:0000313" key="4">
    <source>
        <dbReference type="Proteomes" id="UP000678393"/>
    </source>
</evidence>
<feature type="compositionally biased region" description="Basic and acidic residues" evidence="1">
    <location>
        <begin position="892"/>
        <end position="902"/>
    </location>
</feature>
<feature type="compositionally biased region" description="Low complexity" evidence="1">
    <location>
        <begin position="434"/>
        <end position="443"/>
    </location>
</feature>
<feature type="region of interest" description="Disordered" evidence="1">
    <location>
        <begin position="409"/>
        <end position="564"/>
    </location>
</feature>
<keyword evidence="2" id="KW-1133">Transmembrane helix</keyword>
<name>A0A8S3ZKI8_9EUPU</name>
<evidence type="ECO:0000313" key="3">
    <source>
        <dbReference type="EMBL" id="CAG5130114.1"/>
    </source>
</evidence>
<keyword evidence="2" id="KW-0812">Transmembrane</keyword>
<reference evidence="3" key="1">
    <citation type="submission" date="2021-04" db="EMBL/GenBank/DDBJ databases">
        <authorList>
            <consortium name="Molecular Ecology Group"/>
        </authorList>
    </citation>
    <scope>NUCLEOTIDE SEQUENCE</scope>
</reference>
<organism evidence="3 4">
    <name type="scientific">Candidula unifasciata</name>
    <dbReference type="NCBI Taxonomy" id="100452"/>
    <lineage>
        <taxon>Eukaryota</taxon>
        <taxon>Metazoa</taxon>
        <taxon>Spiralia</taxon>
        <taxon>Lophotrochozoa</taxon>
        <taxon>Mollusca</taxon>
        <taxon>Gastropoda</taxon>
        <taxon>Heterobranchia</taxon>
        <taxon>Euthyneura</taxon>
        <taxon>Panpulmonata</taxon>
        <taxon>Eupulmonata</taxon>
        <taxon>Stylommatophora</taxon>
        <taxon>Helicina</taxon>
        <taxon>Helicoidea</taxon>
        <taxon>Geomitridae</taxon>
        <taxon>Candidula</taxon>
    </lineage>
</organism>
<feature type="compositionally biased region" description="Basic residues" evidence="1">
    <location>
        <begin position="880"/>
        <end position="890"/>
    </location>
</feature>
<feature type="non-terminal residue" evidence="3">
    <location>
        <position position="1"/>
    </location>
</feature>
<gene>
    <name evidence="3" type="ORF">CUNI_LOCUS15672</name>
</gene>
<feature type="compositionally biased region" description="Polar residues" evidence="1">
    <location>
        <begin position="908"/>
        <end position="918"/>
    </location>
</feature>
<feature type="compositionally biased region" description="Polar residues" evidence="1">
    <location>
        <begin position="409"/>
        <end position="418"/>
    </location>
</feature>
<feature type="region of interest" description="Disordered" evidence="1">
    <location>
        <begin position="312"/>
        <end position="331"/>
    </location>
</feature>
<evidence type="ECO:0000256" key="1">
    <source>
        <dbReference type="SAM" id="MobiDB-lite"/>
    </source>
</evidence>
<feature type="compositionally biased region" description="Basic and acidic residues" evidence="1">
    <location>
        <begin position="919"/>
        <end position="933"/>
    </location>
</feature>
<feature type="compositionally biased region" description="Basic residues" evidence="1">
    <location>
        <begin position="537"/>
        <end position="546"/>
    </location>
</feature>
<feature type="compositionally biased region" description="Polar residues" evidence="1">
    <location>
        <begin position="801"/>
        <end position="811"/>
    </location>
</feature>
<feature type="region of interest" description="Disordered" evidence="1">
    <location>
        <begin position="801"/>
        <end position="961"/>
    </location>
</feature>
<feature type="compositionally biased region" description="Basic and acidic residues" evidence="1">
    <location>
        <begin position="812"/>
        <end position="824"/>
    </location>
</feature>
<dbReference type="EMBL" id="CAJHNH020003846">
    <property type="protein sequence ID" value="CAG5130114.1"/>
    <property type="molecule type" value="Genomic_DNA"/>
</dbReference>
<feature type="region of interest" description="Disordered" evidence="1">
    <location>
        <begin position="1"/>
        <end position="20"/>
    </location>
</feature>
<dbReference type="AlphaFoldDB" id="A0A8S3ZKI8"/>
<feature type="compositionally biased region" description="Basic and acidic residues" evidence="1">
    <location>
        <begin position="847"/>
        <end position="866"/>
    </location>
</feature>
<keyword evidence="4" id="KW-1185">Reference proteome</keyword>